<evidence type="ECO:0000256" key="1">
    <source>
        <dbReference type="SAM" id="Phobius"/>
    </source>
</evidence>
<keyword evidence="4" id="KW-1185">Reference proteome</keyword>
<keyword evidence="1" id="KW-1133">Transmembrane helix</keyword>
<keyword evidence="1" id="KW-0472">Membrane</keyword>
<dbReference type="PATRIC" id="fig|983917.3.peg.1168"/>
<evidence type="ECO:0000259" key="2">
    <source>
        <dbReference type="Pfam" id="PF07853"/>
    </source>
</evidence>
<dbReference type="STRING" id="983917.RGE_11990"/>
<reference evidence="3 4" key="1">
    <citation type="journal article" date="2012" name="J. Bacteriol.">
        <title>Complete genome sequence of phototrophic betaproteobacterium Rubrivivax gelatinosus IL144.</title>
        <authorList>
            <person name="Nagashima S."/>
            <person name="Kamimura A."/>
            <person name="Shimizu T."/>
            <person name="Nakamura-isaki S."/>
            <person name="Aono E."/>
            <person name="Sakamoto K."/>
            <person name="Ichikawa N."/>
            <person name="Nakazawa H."/>
            <person name="Sekine M."/>
            <person name="Yamazaki S."/>
            <person name="Fujita N."/>
            <person name="Shimada K."/>
            <person name="Hanada S."/>
            <person name="Nagashima K.V.P."/>
        </authorList>
    </citation>
    <scope>NUCLEOTIDE SEQUENCE [LARGE SCALE GENOMIC DNA]</scope>
    <source>
        <strain evidence="4">NBRC 100245 / IL144</strain>
    </source>
</reference>
<organism evidence="3 4">
    <name type="scientific">Rubrivivax gelatinosus (strain NBRC 100245 / IL144)</name>
    <dbReference type="NCBI Taxonomy" id="983917"/>
    <lineage>
        <taxon>Bacteria</taxon>
        <taxon>Pseudomonadati</taxon>
        <taxon>Pseudomonadota</taxon>
        <taxon>Betaproteobacteria</taxon>
        <taxon>Burkholderiales</taxon>
        <taxon>Sphaerotilaceae</taxon>
        <taxon>Rubrivivax</taxon>
    </lineage>
</organism>
<feature type="transmembrane region" description="Helical" evidence="1">
    <location>
        <begin position="132"/>
        <end position="150"/>
    </location>
</feature>
<feature type="transmembrane region" description="Helical" evidence="1">
    <location>
        <begin position="45"/>
        <end position="65"/>
    </location>
</feature>
<proteinExistence type="predicted"/>
<dbReference type="KEGG" id="rge:RGE_11990"/>
<dbReference type="AlphaFoldDB" id="I0HNF3"/>
<dbReference type="HOGENOM" id="CLU_1659432_0_0_4"/>
<dbReference type="Proteomes" id="UP000007883">
    <property type="component" value="Chromosome"/>
</dbReference>
<dbReference type="InterPro" id="IPR012867">
    <property type="entry name" value="DUF1648"/>
</dbReference>
<dbReference type="eggNOG" id="ENOG5031VK1">
    <property type="taxonomic scope" value="Bacteria"/>
</dbReference>
<accession>I0HNF3</accession>
<feature type="transmembrane region" description="Helical" evidence="1">
    <location>
        <begin position="100"/>
        <end position="120"/>
    </location>
</feature>
<keyword evidence="1" id="KW-0812">Transmembrane</keyword>
<dbReference type="Pfam" id="PF07853">
    <property type="entry name" value="DUF1648"/>
    <property type="match status" value="1"/>
</dbReference>
<dbReference type="RefSeq" id="WP_014427411.1">
    <property type="nucleotide sequence ID" value="NC_017075.1"/>
</dbReference>
<feature type="domain" description="DUF1648" evidence="2">
    <location>
        <begin position="11"/>
        <end position="54"/>
    </location>
</feature>
<sequence length="159" mass="17578">MLRFIVPAVSALGVLFVVLLGTALPEVVASHFGPSGRPDAFMPRPVFVALMAALVGGVPLLVWWLQLRSIRAGRLHIPHADFWRSPAQLASTDLWLHRHAAAMAVVTTVFLCSVYAMVVAANRQPVVALGDASFWLALLAYMAFMGLWVLRLHRRFRRP</sequence>
<name>I0HNF3_RUBGI</name>
<gene>
    <name evidence="3" type="ordered locus">RGE_11990</name>
</gene>
<evidence type="ECO:0000313" key="4">
    <source>
        <dbReference type="Proteomes" id="UP000007883"/>
    </source>
</evidence>
<evidence type="ECO:0000313" key="3">
    <source>
        <dbReference type="EMBL" id="BAL94540.1"/>
    </source>
</evidence>
<protein>
    <recommendedName>
        <fullName evidence="2">DUF1648 domain-containing protein</fullName>
    </recommendedName>
</protein>
<dbReference type="EMBL" id="AP012320">
    <property type="protein sequence ID" value="BAL94540.1"/>
    <property type="molecule type" value="Genomic_DNA"/>
</dbReference>